<gene>
    <name evidence="2" type="ORF">IAB68_05505</name>
</gene>
<dbReference type="AlphaFoldDB" id="A0A9D1LJA6"/>
<feature type="domain" description="Transposase putative helix-turn-helix" evidence="1">
    <location>
        <begin position="1"/>
        <end position="40"/>
    </location>
</feature>
<dbReference type="Proteomes" id="UP000824074">
    <property type="component" value="Unassembled WGS sequence"/>
</dbReference>
<evidence type="ECO:0000259" key="1">
    <source>
        <dbReference type="Pfam" id="PF12323"/>
    </source>
</evidence>
<dbReference type="InterPro" id="IPR021027">
    <property type="entry name" value="Transposase_put_HTH"/>
</dbReference>
<evidence type="ECO:0000313" key="3">
    <source>
        <dbReference type="Proteomes" id="UP000824074"/>
    </source>
</evidence>
<sequence length="63" mass="7964">MYKSYKFRMYLSHEQSTQINKTFGCTRFIYNYFLNKCKENKYIKAYDMCNMLKDLQEEYEWLK</sequence>
<comment type="caution">
    <text evidence="2">The sequence shown here is derived from an EMBL/GenBank/DDBJ whole genome shotgun (WGS) entry which is preliminary data.</text>
</comment>
<name>A0A9D1LJA6_9FIRM</name>
<proteinExistence type="predicted"/>
<reference evidence="2" key="1">
    <citation type="submission" date="2020-10" db="EMBL/GenBank/DDBJ databases">
        <authorList>
            <person name="Gilroy R."/>
        </authorList>
    </citation>
    <scope>NUCLEOTIDE SEQUENCE</scope>
    <source>
        <strain evidence="2">CHK193-30670</strain>
    </source>
</reference>
<dbReference type="EMBL" id="DVMT01000055">
    <property type="protein sequence ID" value="HIU40737.1"/>
    <property type="molecule type" value="Genomic_DNA"/>
</dbReference>
<dbReference type="Pfam" id="PF12323">
    <property type="entry name" value="HTH_OrfB_IS605"/>
    <property type="match status" value="1"/>
</dbReference>
<protein>
    <submittedName>
        <fullName evidence="2">Helix-turn-helix domain-containing protein</fullName>
    </submittedName>
</protein>
<evidence type="ECO:0000313" key="2">
    <source>
        <dbReference type="EMBL" id="HIU40737.1"/>
    </source>
</evidence>
<accession>A0A9D1LJA6</accession>
<feature type="non-terminal residue" evidence="2">
    <location>
        <position position="63"/>
    </location>
</feature>
<organism evidence="2 3">
    <name type="scientific">Candidatus Aphodocola excrementigallinarum</name>
    <dbReference type="NCBI Taxonomy" id="2840670"/>
    <lineage>
        <taxon>Bacteria</taxon>
        <taxon>Bacillati</taxon>
        <taxon>Bacillota</taxon>
        <taxon>Bacilli</taxon>
        <taxon>Candidatus Aphodocola</taxon>
    </lineage>
</organism>
<reference evidence="2" key="2">
    <citation type="journal article" date="2021" name="PeerJ">
        <title>Extensive microbial diversity within the chicken gut microbiome revealed by metagenomics and culture.</title>
        <authorList>
            <person name="Gilroy R."/>
            <person name="Ravi A."/>
            <person name="Getino M."/>
            <person name="Pursley I."/>
            <person name="Horton D.L."/>
            <person name="Alikhan N.F."/>
            <person name="Baker D."/>
            <person name="Gharbi K."/>
            <person name="Hall N."/>
            <person name="Watson M."/>
            <person name="Adriaenssens E.M."/>
            <person name="Foster-Nyarko E."/>
            <person name="Jarju S."/>
            <person name="Secka A."/>
            <person name="Antonio M."/>
            <person name="Oren A."/>
            <person name="Chaudhuri R.R."/>
            <person name="La Ragione R."/>
            <person name="Hildebrand F."/>
            <person name="Pallen M.J."/>
        </authorList>
    </citation>
    <scope>NUCLEOTIDE SEQUENCE</scope>
    <source>
        <strain evidence="2">CHK193-30670</strain>
    </source>
</reference>